<name>A0AAV7PNP3_PLEWA</name>
<dbReference type="EMBL" id="JANPWB010000011">
    <property type="protein sequence ID" value="KAJ1129863.1"/>
    <property type="molecule type" value="Genomic_DNA"/>
</dbReference>
<dbReference type="AlphaFoldDB" id="A0AAV7PNP3"/>
<evidence type="ECO:0000313" key="2">
    <source>
        <dbReference type="Proteomes" id="UP001066276"/>
    </source>
</evidence>
<gene>
    <name evidence="1" type="ORF">NDU88_008225</name>
</gene>
<dbReference type="Proteomes" id="UP001066276">
    <property type="component" value="Chromosome 7"/>
</dbReference>
<comment type="caution">
    <text evidence="1">The sequence shown here is derived from an EMBL/GenBank/DDBJ whole genome shotgun (WGS) entry which is preliminary data.</text>
</comment>
<keyword evidence="2" id="KW-1185">Reference proteome</keyword>
<accession>A0AAV7PNP3</accession>
<evidence type="ECO:0000313" key="1">
    <source>
        <dbReference type="EMBL" id="KAJ1129863.1"/>
    </source>
</evidence>
<proteinExistence type="predicted"/>
<organism evidence="1 2">
    <name type="scientific">Pleurodeles waltl</name>
    <name type="common">Iberian ribbed newt</name>
    <dbReference type="NCBI Taxonomy" id="8319"/>
    <lineage>
        <taxon>Eukaryota</taxon>
        <taxon>Metazoa</taxon>
        <taxon>Chordata</taxon>
        <taxon>Craniata</taxon>
        <taxon>Vertebrata</taxon>
        <taxon>Euteleostomi</taxon>
        <taxon>Amphibia</taxon>
        <taxon>Batrachia</taxon>
        <taxon>Caudata</taxon>
        <taxon>Salamandroidea</taxon>
        <taxon>Salamandridae</taxon>
        <taxon>Pleurodelinae</taxon>
        <taxon>Pleurodeles</taxon>
    </lineage>
</organism>
<reference evidence="1" key="1">
    <citation type="journal article" date="2022" name="bioRxiv">
        <title>Sequencing and chromosome-scale assembly of the giantPleurodeles waltlgenome.</title>
        <authorList>
            <person name="Brown T."/>
            <person name="Elewa A."/>
            <person name="Iarovenko S."/>
            <person name="Subramanian E."/>
            <person name="Araus A.J."/>
            <person name="Petzold A."/>
            <person name="Susuki M."/>
            <person name="Suzuki K.-i.T."/>
            <person name="Hayashi T."/>
            <person name="Toyoda A."/>
            <person name="Oliveira C."/>
            <person name="Osipova E."/>
            <person name="Leigh N.D."/>
            <person name="Simon A."/>
            <person name="Yun M.H."/>
        </authorList>
    </citation>
    <scope>NUCLEOTIDE SEQUENCE</scope>
    <source>
        <strain evidence="1">20211129_DDA</strain>
        <tissue evidence="1">Liver</tissue>
    </source>
</reference>
<protein>
    <submittedName>
        <fullName evidence="1">Uncharacterized protein</fullName>
    </submittedName>
</protein>
<sequence>MLPLASPCMVSSHALAPPPRLPSRMCRILMAPRNWPSSFGAVGTALPRYRLFRHFRACGLSCKGERPSSQHHPSDHNPVRVAISLWEAFPQDCSMSTALLTSGHRSEFLRQSDPARPGPRVLLCTADSSSGSPSHECVAARSYDLYSHTLPKICLFSSGGPGRNPSLIRSYRPGRRLISSMALALWDRASHISSCCMCFGA</sequence>